<reference evidence="2" key="1">
    <citation type="submission" date="2023-04" db="EMBL/GenBank/DDBJ databases">
        <title>Phytophthora lilii NBRC 32176.</title>
        <authorList>
            <person name="Ichikawa N."/>
            <person name="Sato H."/>
            <person name="Tonouchi N."/>
        </authorList>
    </citation>
    <scope>NUCLEOTIDE SEQUENCE</scope>
    <source>
        <strain evidence="2">NBRC 32176</strain>
    </source>
</reference>
<feature type="region of interest" description="Disordered" evidence="1">
    <location>
        <begin position="1"/>
        <end position="38"/>
    </location>
</feature>
<accession>A0A9W6X7H8</accession>
<dbReference type="EMBL" id="BSXW01001037">
    <property type="protein sequence ID" value="GMF33059.1"/>
    <property type="molecule type" value="Genomic_DNA"/>
</dbReference>
<dbReference type="SUPFAM" id="SSF48371">
    <property type="entry name" value="ARM repeat"/>
    <property type="match status" value="1"/>
</dbReference>
<keyword evidence="3" id="KW-1185">Reference proteome</keyword>
<evidence type="ECO:0000256" key="1">
    <source>
        <dbReference type="SAM" id="MobiDB-lite"/>
    </source>
</evidence>
<protein>
    <submittedName>
        <fullName evidence="2">Unnamed protein product</fullName>
    </submittedName>
</protein>
<evidence type="ECO:0000313" key="3">
    <source>
        <dbReference type="Proteomes" id="UP001165083"/>
    </source>
</evidence>
<comment type="caution">
    <text evidence="2">The sequence shown here is derived from an EMBL/GenBank/DDBJ whole genome shotgun (WGS) entry which is preliminary data.</text>
</comment>
<feature type="region of interest" description="Disordered" evidence="1">
    <location>
        <begin position="127"/>
        <end position="146"/>
    </location>
</feature>
<proteinExistence type="predicted"/>
<evidence type="ECO:0000313" key="2">
    <source>
        <dbReference type="EMBL" id="GMF33059.1"/>
    </source>
</evidence>
<gene>
    <name evidence="2" type="ORF">Plil01_001411400</name>
</gene>
<dbReference type="InterPro" id="IPR016024">
    <property type="entry name" value="ARM-type_fold"/>
</dbReference>
<feature type="compositionally biased region" description="Polar residues" evidence="1">
    <location>
        <begin position="137"/>
        <end position="146"/>
    </location>
</feature>
<dbReference type="OrthoDB" id="63394at2759"/>
<dbReference type="AlphaFoldDB" id="A0A9W6X7H8"/>
<dbReference type="Gene3D" id="1.25.10.10">
    <property type="entry name" value="Leucine-rich Repeat Variant"/>
    <property type="match status" value="1"/>
</dbReference>
<name>A0A9W6X7H8_9STRA</name>
<dbReference type="Proteomes" id="UP001165083">
    <property type="component" value="Unassembled WGS sequence"/>
</dbReference>
<organism evidence="2 3">
    <name type="scientific">Phytophthora lilii</name>
    <dbReference type="NCBI Taxonomy" id="2077276"/>
    <lineage>
        <taxon>Eukaryota</taxon>
        <taxon>Sar</taxon>
        <taxon>Stramenopiles</taxon>
        <taxon>Oomycota</taxon>
        <taxon>Peronosporomycetes</taxon>
        <taxon>Peronosporales</taxon>
        <taxon>Peronosporaceae</taxon>
        <taxon>Phytophthora</taxon>
    </lineage>
</organism>
<sequence>MFQTPQSPHKCPQDPTRSTSPCKQQRGAHTQLIAPSHPPCTAANQLSERDLMATPTPTELDAQELEHSTLAAYARQLQRCLLWDPAGGQEGRDKQLFVEAMTEIAAMPLDSISMEIRRLLVVSSPSTDAREARDSQEQVATTQQPSTQQHLHLRNVVAAMSHRDVQLKCKAANAVGSLCISRVAGQQLLDLYGQQILQSVAKMAMSKNQWAQGDAFFVLGWMVVIADEETLEAAAKLLPTVVKHLHRNVNLPLRTGSEAEGEMGRDTAARRSREALASSEQASNFRVYALVLLLNFSQRHVNVFQDQLDKLLPMLRDVVVKLLEPLPVATSDCDESADTTTRTTFFDASEYAEVLRLAITLLSVLVDQLDNAAEQLLDLKTLPSLLKLKRLLSNASVVELVGDAGIQDISERLDSVVETLVTSR</sequence>
<dbReference type="InterPro" id="IPR011989">
    <property type="entry name" value="ARM-like"/>
</dbReference>